<dbReference type="InterPro" id="IPR004875">
    <property type="entry name" value="DDE_SF_endonuclease_dom"/>
</dbReference>
<reference evidence="2" key="1">
    <citation type="journal article" date="2014" name="Nat. Genet.">
        <title>Genome and transcriptome of the porcine whipworm Trichuris suis.</title>
        <authorList>
            <person name="Jex A.R."/>
            <person name="Nejsum P."/>
            <person name="Schwarz E.M."/>
            <person name="Hu L."/>
            <person name="Young N.D."/>
            <person name="Hall R.S."/>
            <person name="Korhonen P.K."/>
            <person name="Liao S."/>
            <person name="Thamsborg S."/>
            <person name="Xia J."/>
            <person name="Xu P."/>
            <person name="Wang S."/>
            <person name="Scheerlinck J.P."/>
            <person name="Hofmann A."/>
            <person name="Sternberg P.W."/>
            <person name="Wang J."/>
            <person name="Gasser R.B."/>
        </authorList>
    </citation>
    <scope>NUCLEOTIDE SEQUENCE [LARGE SCALE GENOMIC DNA]</scope>
    <source>
        <strain evidence="2">DCEP-RM93F</strain>
    </source>
</reference>
<dbReference type="PANTHER" id="PTHR19303:SF26">
    <property type="entry name" value="TIGGER TRANSPOSABLE ELEMENT-DERIVED PROTEIN 1"/>
    <property type="match status" value="1"/>
</dbReference>
<dbReference type="GO" id="GO:0005634">
    <property type="term" value="C:nucleus"/>
    <property type="evidence" value="ECO:0007669"/>
    <property type="project" value="TreeGrafter"/>
</dbReference>
<organism evidence="2">
    <name type="scientific">Trichuris suis</name>
    <name type="common">pig whipworm</name>
    <dbReference type="NCBI Taxonomy" id="68888"/>
    <lineage>
        <taxon>Eukaryota</taxon>
        <taxon>Metazoa</taxon>
        <taxon>Ecdysozoa</taxon>
        <taxon>Nematoda</taxon>
        <taxon>Enoplea</taxon>
        <taxon>Dorylaimia</taxon>
        <taxon>Trichinellida</taxon>
        <taxon>Trichuridae</taxon>
        <taxon>Trichuris</taxon>
    </lineage>
</organism>
<accession>A0A085NH61</accession>
<evidence type="ECO:0000259" key="1">
    <source>
        <dbReference type="Pfam" id="PF03184"/>
    </source>
</evidence>
<dbReference type="PANTHER" id="PTHR19303">
    <property type="entry name" value="TRANSPOSON"/>
    <property type="match status" value="1"/>
</dbReference>
<proteinExistence type="predicted"/>
<evidence type="ECO:0000313" key="2">
    <source>
        <dbReference type="EMBL" id="KFD68807.1"/>
    </source>
</evidence>
<dbReference type="Proteomes" id="UP000030758">
    <property type="component" value="Unassembled WGS sequence"/>
</dbReference>
<gene>
    <name evidence="2" type="ORF">M514_19048</name>
</gene>
<dbReference type="GO" id="GO:0003677">
    <property type="term" value="F:DNA binding"/>
    <property type="evidence" value="ECO:0007669"/>
    <property type="project" value="TreeGrafter"/>
</dbReference>
<feature type="domain" description="DDE-1" evidence="1">
    <location>
        <begin position="5"/>
        <end position="133"/>
    </location>
</feature>
<name>A0A085NH61_9BILA</name>
<protein>
    <recommendedName>
        <fullName evidence="1">DDE-1 domain-containing protein</fullName>
    </recommendedName>
</protein>
<dbReference type="EMBL" id="KL367501">
    <property type="protein sequence ID" value="KFD68807.1"/>
    <property type="molecule type" value="Genomic_DNA"/>
</dbReference>
<dbReference type="Pfam" id="PF03184">
    <property type="entry name" value="DDE_1"/>
    <property type="match status" value="1"/>
</dbReference>
<dbReference type="InterPro" id="IPR050863">
    <property type="entry name" value="CenT-Element_Derived"/>
</dbReference>
<sequence length="200" mass="22566">MLVISATGDAVLKLLLVYHSEFARALRDIDKKTLPVVFRAHRSGWNTRLIFSDYISNYVGPFVERYCRENNLRNGYSSIKHNGVRRNVNVVFLPLNTTSVLQSYDQGLTARIKAYYTQNVMRFIVSAIDEEGNSGAPLLQIWKSYYIRLTVTSIGDAVDGLTVPMRNGVWKKLCPEAKVRTIEHKCGDSGIGKEGRIHGI</sequence>
<dbReference type="AlphaFoldDB" id="A0A085NH61"/>